<protein>
    <recommendedName>
        <fullName evidence="3">NADAR domain-containing protein</fullName>
    </recommendedName>
</protein>
<organism evidence="2">
    <name type="scientific">viral metagenome</name>
    <dbReference type="NCBI Taxonomy" id="1070528"/>
    <lineage>
        <taxon>unclassified sequences</taxon>
        <taxon>metagenomes</taxon>
        <taxon>organismal metagenomes</taxon>
    </lineage>
</organism>
<name>A0A6C0ISS1_9ZZZZ</name>
<evidence type="ECO:0000313" key="2">
    <source>
        <dbReference type="EMBL" id="QHT96072.1"/>
    </source>
</evidence>
<dbReference type="AlphaFoldDB" id="A0A6C0ISS1"/>
<dbReference type="InterPro" id="IPR037238">
    <property type="entry name" value="YbiA-like_sf"/>
</dbReference>
<reference evidence="2" key="1">
    <citation type="journal article" date="2020" name="Nature">
        <title>Giant virus diversity and host interactions through global metagenomics.</title>
        <authorList>
            <person name="Schulz F."/>
            <person name="Roux S."/>
            <person name="Paez-Espino D."/>
            <person name="Jungbluth S."/>
            <person name="Walsh D.A."/>
            <person name="Denef V.J."/>
            <person name="McMahon K.D."/>
            <person name="Konstantinidis K.T."/>
            <person name="Eloe-Fadrosh E.A."/>
            <person name="Kyrpides N.C."/>
            <person name="Woyke T."/>
        </authorList>
    </citation>
    <scope>NUCLEOTIDE SEQUENCE</scope>
    <source>
        <strain evidence="2">GVMAG-M-3300024301-20</strain>
    </source>
</reference>
<evidence type="ECO:0008006" key="3">
    <source>
        <dbReference type="Google" id="ProtNLM"/>
    </source>
</evidence>
<dbReference type="EMBL" id="MN740251">
    <property type="protein sequence ID" value="QHT96072.1"/>
    <property type="molecule type" value="Genomic_DNA"/>
</dbReference>
<feature type="coiled-coil region" evidence="1">
    <location>
        <begin position="266"/>
        <end position="323"/>
    </location>
</feature>
<sequence length="673" mass="77965">MVVSKLDNSVSYPEIKKVDPADLSMEADLYQIEIYNINVIIAIGKAKNTFADKNITYFPIYLVKHNGKVLQVGVYEIPSNKTMNYMDENSDLNVEKLNDPLIYSFVTADMINKLRKIPEEDLETPKIDISKIDNKSLKKGVSKKTNVGITEILIPQIRKDIFTARLNANLPEPLKQETSKIAKDIRDKYHEGEHDTWVQKFMTNGNYTIIDNEGGGDCLFATIRDGFQSIGQDTTVNKLRQKIADEVKQETYDTYKERYTMFSSELDRTKKESIRYKKEYDELKDKLTKTIDRQQQIIIRDAAIKIKKLFESLKLEHENAKENIKEVLFMKNIKSIEDFRKYVKTCEFWADDWALSILERILNIKFIILSSVNFDKGDTDNVLQCGTYVDPIIASRGEFVPEYYLILEYTGDHYKIIAYKKKLIYSFKEIPYDIKRMITDKCMEKNSGVFSYIPEFETFKTEMSGGNSHVETINFEELGEAKIMNLYDDTIVFAFYSKSIDDKSPGKGPKEKIPLGLENDFAELASIPKWRQKLSDDWVQPFTLDNHRWSSITHYYQASKYKKNNPEFYLSFSLDSGTELSKNVEMAKGAGGQSGKYKGELLRPKSVVIDPDFYDKRGPKELFDAEYAKFSQNEDLKRVLELTKRAKLIQHIRGKQGDVNDNLMIVRDKLARE</sequence>
<evidence type="ECO:0000256" key="1">
    <source>
        <dbReference type="SAM" id="Coils"/>
    </source>
</evidence>
<accession>A0A6C0ISS1</accession>
<dbReference type="Gene3D" id="3.90.70.80">
    <property type="match status" value="1"/>
</dbReference>
<dbReference type="Gene3D" id="1.10.357.40">
    <property type="entry name" value="YbiA-like"/>
    <property type="match status" value="1"/>
</dbReference>
<keyword evidence="1" id="KW-0175">Coiled coil</keyword>
<proteinExistence type="predicted"/>
<dbReference type="SUPFAM" id="SSF143990">
    <property type="entry name" value="YbiA-like"/>
    <property type="match status" value="1"/>
</dbReference>